<protein>
    <submittedName>
        <fullName evidence="4">NACHT domain-containing protein</fullName>
    </submittedName>
</protein>
<feature type="transmembrane region" description="Helical" evidence="2">
    <location>
        <begin position="807"/>
        <end position="827"/>
    </location>
</feature>
<feature type="transmembrane region" description="Helical" evidence="2">
    <location>
        <begin position="524"/>
        <end position="542"/>
    </location>
</feature>
<evidence type="ECO:0000313" key="4">
    <source>
        <dbReference type="EMBL" id="SDE74142.1"/>
    </source>
</evidence>
<dbReference type="InterPro" id="IPR027417">
    <property type="entry name" value="P-loop_NTPase"/>
</dbReference>
<evidence type="ECO:0000256" key="1">
    <source>
        <dbReference type="SAM" id="MobiDB-lite"/>
    </source>
</evidence>
<feature type="transmembrane region" description="Helical" evidence="2">
    <location>
        <begin position="762"/>
        <end position="779"/>
    </location>
</feature>
<reference evidence="4 5" key="1">
    <citation type="submission" date="2016-10" db="EMBL/GenBank/DDBJ databases">
        <authorList>
            <person name="de Groot N.N."/>
        </authorList>
    </citation>
    <scope>NUCLEOTIDE SEQUENCE [LARGE SCALE GENOMIC DNA]</scope>
    <source>
        <strain evidence="4 5">CGMCC 4.1859</strain>
    </source>
</reference>
<feature type="domain" description="NACHT" evidence="3">
    <location>
        <begin position="135"/>
        <end position="258"/>
    </location>
</feature>
<sequence length="1450" mass="154954">MVNSGETRGVPRRGLVAGWGALVVVGVAALCLNGPRLSASVSTVVAVAALSGATASGPLLFRDLFRRRSAPLLMRRSLPDQLAALLLAQVRSVESDALRRLEGVLSPPLLVRPDDPSGASVYWSLAELHRDRRRRRVVLVGPPGSGKTTAAHRFVLDRAENHQDGEPVPVLADLSTWDPAVTGAQEWFVSALAERYRLEKDDVRALVAAWRVLPVLDGFDAIPAPQRDTAATRLRGWLARSRGHVLTSRSETHEVTRQRALGEVVHLGLLPASTIASHVATVGGDRWAPVARALEAHRDSPLSHALSSPWLLSLAVSGYADPSLRDPAELTGDRFPDEDAIRQRILDTADPTATIEGHSGSNRRQRLELLTDAMGGEEDGLLLWWRMAKKYGSRKLWAALAVVLLGVPLSLACAVDGHLGGRVAWMLLPASLLLFASQARTAPVRLLRPRAPRVVGAAAVAAVCVWGAPLTGVPGARPLVLSSPSGLVLLLACLCAGYVVVATRADTEPSEGRTTGDLRANGRVALANACGFTVLLCLPAALTTDGGGWQALPWYVQIALPSGVFVFSLLVGSAWGRYRLTHLRFVLSGDLPSALGRFLTAAETHGLLVRADGYGRGCHAFRNDLVRTALATGGAHRLPHVRAVQVAATEIREETVALPEAIAYLTYTADGDAETYEREAERFGDRVASVLDNELRTVADAGRPAYERYRQARQRMTESLRGPRWARPAAAGWYGTGAIAASALAFAAGARSGPSSSDRPTSAVALLAVLMIGAFLLGERREHLLPRWRPDAPAPIDRSHVLDTWDLATFLVLLSLLAATFVAPLVPDHARPHVTYTAGTLALLLALAWLHARPHVVRARATRSEDPDDWPESSEPRYRDAARQARRDWLTAVARDGLMPLLRGSLRAGDDTAAVPVLPTVDPSRLTGTRRSDQFVGTSATAEIDYHLRELDSASIGISGPRGAGKSGLMQRFCTPGPTSAADDLLVLVPAPTSYDPREFLVHLFAEVCRAITGEAPGADGRPGPVPGRRTALLHRAGAALTTLAGLVLVLGTLFRPQLASAAHRVTGHPHALLVAAGAVLVAAGVGWSLTPFTGPGGPRRRRGTPRGGAEASAAAHLRLLHYQLTYQHGRTAQLALPGGLQVSDAGQTQHTRQLLTYPELVGRFRELLDHVALERRALGGRVVIGIDELDKVGSAQEAERFLNDLKAVFGIRGCHFLVAVSEDALTAFGRHLLDVRTVFDSAFDRVVAVRPLDLAQARQLLELRGVWLPDPFLWLCQILSGGLPRDLLRAVMSLATHRALGQLTGLPRLAERMIEDDARAVLSAQTRHAAGLEGATAPAVARWIADVAQGTVAADDWEAALDRVPPVPPEEYETARVVAQVRAYLALGATLLRTFTGTAVTAARGPVPDGAVDHLTAARAALATEPETSWAAVVRHRAGNPPLPALPEP</sequence>
<feature type="transmembrane region" description="Helical" evidence="2">
    <location>
        <begin position="731"/>
        <end position="750"/>
    </location>
</feature>
<dbReference type="Gene3D" id="3.40.50.300">
    <property type="entry name" value="P-loop containing nucleotide triphosphate hydrolases"/>
    <property type="match status" value="1"/>
</dbReference>
<accession>A0A1G7FE30</accession>
<dbReference type="OrthoDB" id="4116386at2"/>
<feature type="region of interest" description="Disordered" evidence="1">
    <location>
        <begin position="860"/>
        <end position="879"/>
    </location>
</feature>
<evidence type="ECO:0000313" key="5">
    <source>
        <dbReference type="Proteomes" id="UP000198614"/>
    </source>
</evidence>
<keyword evidence="2" id="KW-1133">Transmembrane helix</keyword>
<dbReference type="Pfam" id="PF05729">
    <property type="entry name" value="NACHT"/>
    <property type="match status" value="1"/>
</dbReference>
<dbReference type="InterPro" id="IPR007111">
    <property type="entry name" value="NACHT_NTPase"/>
</dbReference>
<keyword evidence="2" id="KW-0812">Transmembrane</keyword>
<name>A0A1G7FE30_9ACTN</name>
<gene>
    <name evidence="4" type="ORF">SAMN05216260_103338</name>
</gene>
<evidence type="ECO:0000259" key="3">
    <source>
        <dbReference type="Pfam" id="PF05729"/>
    </source>
</evidence>
<feature type="transmembrane region" description="Helical" evidence="2">
    <location>
        <begin position="15"/>
        <end position="35"/>
    </location>
</feature>
<keyword evidence="2" id="KW-0472">Membrane</keyword>
<feature type="transmembrane region" description="Helical" evidence="2">
    <location>
        <begin position="396"/>
        <end position="417"/>
    </location>
</feature>
<proteinExistence type="predicted"/>
<dbReference type="SUPFAM" id="SSF52540">
    <property type="entry name" value="P-loop containing nucleoside triphosphate hydrolases"/>
    <property type="match status" value="2"/>
</dbReference>
<feature type="transmembrane region" description="Helical" evidence="2">
    <location>
        <begin position="41"/>
        <end position="61"/>
    </location>
</feature>
<organism evidence="4 5">
    <name type="scientific">Streptomyces griseoaurantiacus</name>
    <dbReference type="NCBI Taxonomy" id="68213"/>
    <lineage>
        <taxon>Bacteria</taxon>
        <taxon>Bacillati</taxon>
        <taxon>Actinomycetota</taxon>
        <taxon>Actinomycetes</taxon>
        <taxon>Kitasatosporales</taxon>
        <taxon>Streptomycetaceae</taxon>
        <taxon>Streptomyces</taxon>
        <taxon>Streptomyces aurantiacus group</taxon>
    </lineage>
</organism>
<dbReference type="EMBL" id="FNAX01000003">
    <property type="protein sequence ID" value="SDE74142.1"/>
    <property type="molecule type" value="Genomic_DNA"/>
</dbReference>
<dbReference type="Proteomes" id="UP000198614">
    <property type="component" value="Unassembled WGS sequence"/>
</dbReference>
<feature type="transmembrane region" description="Helical" evidence="2">
    <location>
        <begin position="1071"/>
        <end position="1093"/>
    </location>
</feature>
<feature type="transmembrane region" description="Helical" evidence="2">
    <location>
        <begin position="485"/>
        <end position="503"/>
    </location>
</feature>
<evidence type="ECO:0000256" key="2">
    <source>
        <dbReference type="SAM" id="Phobius"/>
    </source>
</evidence>
<feature type="transmembrane region" description="Helical" evidence="2">
    <location>
        <begin position="1039"/>
        <end position="1059"/>
    </location>
</feature>
<feature type="transmembrane region" description="Helical" evidence="2">
    <location>
        <begin position="423"/>
        <end position="442"/>
    </location>
</feature>
<feature type="transmembrane region" description="Helical" evidence="2">
    <location>
        <begin position="554"/>
        <end position="575"/>
    </location>
</feature>
<feature type="transmembrane region" description="Helical" evidence="2">
    <location>
        <begin position="833"/>
        <end position="850"/>
    </location>
</feature>
<feature type="transmembrane region" description="Helical" evidence="2">
    <location>
        <begin position="454"/>
        <end position="473"/>
    </location>
</feature>